<dbReference type="SMART" id="SM00413">
    <property type="entry name" value="ETS"/>
    <property type="match status" value="1"/>
</dbReference>
<keyword evidence="10" id="KW-1185">Reference proteome</keyword>
<dbReference type="GO" id="GO:0043565">
    <property type="term" value="F:sequence-specific DNA binding"/>
    <property type="evidence" value="ECO:0007669"/>
    <property type="project" value="InterPro"/>
</dbReference>
<dbReference type="PRINTS" id="PR00454">
    <property type="entry name" value="ETSDOMAIN"/>
</dbReference>
<evidence type="ECO:0000256" key="6">
    <source>
        <dbReference type="RuleBase" id="RU004019"/>
    </source>
</evidence>
<dbReference type="PROSITE" id="PS00345">
    <property type="entry name" value="ETS_DOMAIN_1"/>
    <property type="match status" value="1"/>
</dbReference>
<evidence type="ECO:0000256" key="4">
    <source>
        <dbReference type="ARBA" id="ARBA00023125"/>
    </source>
</evidence>
<dbReference type="WormBase" id="Bm2330">
    <property type="protein sequence ID" value="BM22440"/>
    <property type="gene ID" value="WBGene00222591"/>
    <property type="gene designation" value="Bma-elf-1"/>
</dbReference>
<comment type="similarity">
    <text evidence="2 6">Belongs to the ETS family.</text>
</comment>
<evidence type="ECO:0000256" key="3">
    <source>
        <dbReference type="ARBA" id="ARBA00022473"/>
    </source>
</evidence>
<dbReference type="WBParaSite" id="Bm2330.1">
    <property type="protein sequence ID" value="Bm2330.1"/>
    <property type="gene ID" value="WBGene00222591"/>
</dbReference>
<organism evidence="8">
    <name type="scientific">Brugia malayi</name>
    <name type="common">Filarial nematode worm</name>
    <dbReference type="NCBI Taxonomy" id="6279"/>
    <lineage>
        <taxon>Eukaryota</taxon>
        <taxon>Metazoa</taxon>
        <taxon>Ecdysozoa</taxon>
        <taxon>Nematoda</taxon>
        <taxon>Chromadorea</taxon>
        <taxon>Rhabditida</taxon>
        <taxon>Spirurina</taxon>
        <taxon>Spiruromorpha</taxon>
        <taxon>Filarioidea</taxon>
        <taxon>Onchocercidae</taxon>
        <taxon>Brugia</taxon>
    </lineage>
</organism>
<dbReference type="GeneID" id="6099299"/>
<dbReference type="PROSITE" id="PS50061">
    <property type="entry name" value="ETS_DOMAIN_3"/>
    <property type="match status" value="1"/>
</dbReference>
<dbReference type="InterPro" id="IPR046328">
    <property type="entry name" value="ETS_fam"/>
</dbReference>
<dbReference type="STRING" id="6279.A0A0J9Y8H7"/>
<dbReference type="InterPro" id="IPR036390">
    <property type="entry name" value="WH_DNA-bd_sf"/>
</dbReference>
<name>A0A0J9Y8H7_BRUMA</name>
<sequence length="613" mass="69563">MEIEKPVLQQSSTDLLKSYHDLSFNSSLSHHHHHQDISKAEAVKKIDYITGNDNGDSVDSDNSNENSNNRSYHLLLNEANDDEENDNDNESKSSNTIFKQHFANFDVTSKEEEEEEEATTTATTTVANLNYPELSSFQHRFSTIPMEITKRNHAFVACKLAQNSSNSTNNSNSINSIQEEIPEVEVENSQNLQEKLKHSVSSLYSSSIVRQQNRRSDRTLFEKRPRIERPRARYPNSARRTSAPACLWPASSLFPDQQTKSSSSSLHDNLILLQKLLAKQRIMQENVATFNFDPSTSISNANNNIATASQSKISPPTLAPNFSTAQTSAPTSSSVLATWQLLRDARILSPWLSTAFFYHPTTTATAIATTNWPRNNFTSSNFTDCIKDGSTLDAATLAPQPSTHIYHSTLQDVLCTNLHGTTSPYSVSPTTNLTIPNSLFCSPYSSQSARMFMSRRYSEPTSLMPHHSGTGRRKSREGQVNYLWEFLLHLLQNKEYSPKYIKWLDHSKGIFKLVDSKAVSRLWGLHKNKPGMNYETMGRALRYYYQRGILQKVDGQRLVYQFMDIPKEEFYDDQQHITGNGNDHCSGNRRQLKRENNCLNFNEESDVTKMSHE</sequence>
<dbReference type="GO" id="GO:0030154">
    <property type="term" value="P:cell differentiation"/>
    <property type="evidence" value="ECO:0007669"/>
    <property type="project" value="TreeGrafter"/>
</dbReference>
<dbReference type="Proteomes" id="UP000006672">
    <property type="component" value="Unassembled WGS sequence"/>
</dbReference>
<dbReference type="PROSITE" id="PS00346">
    <property type="entry name" value="ETS_DOMAIN_2"/>
    <property type="match status" value="1"/>
</dbReference>
<reference evidence="11" key="4">
    <citation type="submission" date="2019-12" db="UniProtKB">
        <authorList>
            <consortium name="WormBaseParasite"/>
        </authorList>
    </citation>
    <scope>IDENTIFICATION</scope>
</reference>
<comment type="subcellular location">
    <subcellularLocation>
        <location evidence="1 6">Nucleus</location>
    </subcellularLocation>
</comment>
<dbReference type="SUPFAM" id="SSF46785">
    <property type="entry name" value="Winged helix' DNA-binding domain"/>
    <property type="match status" value="1"/>
</dbReference>
<reference evidence="8 10" key="1">
    <citation type="journal article" date="2007" name="Science">
        <title>Draft genome of the filarial nematode parasite Brugia malayi.</title>
        <authorList>
            <person name="Ghedin E."/>
            <person name="Wang S."/>
            <person name="Spiro D."/>
            <person name="Caler E."/>
            <person name="Zhao Q."/>
            <person name="Crabtree J."/>
            <person name="Allen J.E."/>
            <person name="Delcher A.L."/>
            <person name="Guiliano D.B."/>
            <person name="Miranda-Saavedra D."/>
            <person name="Angiuoli S.V."/>
            <person name="Creasy T."/>
            <person name="Amedeo P."/>
            <person name="Haas B."/>
            <person name="El-Sayed N.M."/>
            <person name="Wortman J.R."/>
            <person name="Feldblyum T."/>
            <person name="Tallon L."/>
            <person name="Schatz M."/>
            <person name="Shumway M."/>
            <person name="Koo H."/>
            <person name="Salzberg S.L."/>
            <person name="Schobel S."/>
            <person name="Pertea M."/>
            <person name="Pop M."/>
            <person name="White O."/>
            <person name="Barton G.J."/>
            <person name="Carlow C.K."/>
            <person name="Crawford M.J."/>
            <person name="Daub J."/>
            <person name="Dimmic M.W."/>
            <person name="Estes C.F."/>
            <person name="Foster J.M."/>
            <person name="Ganatra M."/>
            <person name="Gregory W.F."/>
            <person name="Johnson N.M."/>
            <person name="Jin J."/>
            <person name="Komuniecki R."/>
            <person name="Korf I."/>
            <person name="Kumar S."/>
            <person name="Laney S."/>
            <person name="Li B.W."/>
            <person name="Li W."/>
            <person name="Lindblom T.H."/>
            <person name="Lustigman S."/>
            <person name="Ma D."/>
            <person name="Maina C.V."/>
            <person name="Martin D.M."/>
            <person name="McCarter J.P."/>
            <person name="McReynolds L."/>
            <person name="Mitreva M."/>
            <person name="Nutman T.B."/>
            <person name="Parkinson J."/>
            <person name="Peregrin-Alvarez J.M."/>
            <person name="Poole C."/>
            <person name="Ren Q."/>
            <person name="Saunders L."/>
            <person name="Sluder A.E."/>
            <person name="Smith K."/>
            <person name="Stanke M."/>
            <person name="Unnasch T.R."/>
            <person name="Ware J."/>
            <person name="Wei A.D."/>
            <person name="Weil G."/>
            <person name="Williams D.J."/>
            <person name="Zhang Y."/>
            <person name="Williams S.A."/>
            <person name="Fraser-Liggett C."/>
            <person name="Slatko B."/>
            <person name="Blaxter M.L."/>
            <person name="Scott A.L."/>
        </authorList>
    </citation>
    <scope>NUCLEOTIDE SEQUENCE</scope>
    <source>
        <strain evidence="8 10">FR3</strain>
    </source>
</reference>
<reference evidence="9" key="3">
    <citation type="submission" date="2019-04" db="EMBL/GenBank/DDBJ databases">
        <authorList>
            <person name="Howe K."/>
            <person name="Paulini M."/>
            <person name="Williams G."/>
        </authorList>
    </citation>
    <scope>NUCLEOTIDE SEQUENCE [LARGE SCALE GENOMIC DNA]</scope>
    <source>
        <strain evidence="9">FR3</strain>
    </source>
</reference>
<accession>A0A0J9Y8H7</accession>
<protein>
    <submittedName>
        <fullName evidence="8 11">BMA-ELF-1</fullName>
    </submittedName>
    <submittedName>
        <fullName evidence="9">Transcription factor E74 isoform, putative</fullName>
    </submittedName>
</protein>
<dbReference type="GO" id="GO:0005634">
    <property type="term" value="C:nucleus"/>
    <property type="evidence" value="ECO:0007669"/>
    <property type="project" value="UniProtKB-SubCell"/>
</dbReference>
<evidence type="ECO:0000313" key="9">
    <source>
        <dbReference type="EMBL" id="VIO92608.1"/>
    </source>
</evidence>
<dbReference type="EMBL" id="LN856810">
    <property type="protein sequence ID" value="CDQ04499.1"/>
    <property type="molecule type" value="Genomic_DNA"/>
</dbReference>
<dbReference type="Pfam" id="PF00178">
    <property type="entry name" value="Ets"/>
    <property type="match status" value="1"/>
</dbReference>
<dbReference type="PANTHER" id="PTHR11849">
    <property type="entry name" value="ETS"/>
    <property type="match status" value="1"/>
</dbReference>
<dbReference type="FunFam" id="1.10.10.10:FF:000411">
    <property type="entry name" value="Ecdysone-induced protein 74EF isoform A"/>
    <property type="match status" value="1"/>
</dbReference>
<dbReference type="AlphaFoldDB" id="A0A0J9Y8H7"/>
<proteinExistence type="inferred from homology"/>
<dbReference type="RefSeq" id="XP_042933724.1">
    <property type="nucleotide sequence ID" value="XM_043077790.1"/>
</dbReference>
<dbReference type="PANTHER" id="PTHR11849:SF191">
    <property type="entry name" value="ECDYSONE-INDUCED PROTEIN 74EF ISOFORM B"/>
    <property type="match status" value="1"/>
</dbReference>
<keyword evidence="4 6" id="KW-0238">DNA-binding</keyword>
<reference evidence="8" key="2">
    <citation type="submission" date="2012-12" db="EMBL/GenBank/DDBJ databases">
        <authorList>
            <person name="Gao Y.W."/>
            <person name="Fan S.T."/>
            <person name="Sun H.T."/>
            <person name="Wang Z."/>
            <person name="Gao X.L."/>
            <person name="Li Y.G."/>
            <person name="Wang T.C."/>
            <person name="Zhang K."/>
            <person name="Xu W.W."/>
            <person name="Yu Z.J."/>
            <person name="Xia X.Z."/>
        </authorList>
    </citation>
    <scope>NUCLEOTIDE SEQUENCE</scope>
    <source>
        <strain evidence="8">FR3</strain>
    </source>
</reference>
<keyword evidence="3" id="KW-0217">Developmental protein</keyword>
<evidence type="ECO:0000313" key="12">
    <source>
        <dbReference type="WormBase" id="Bm2330"/>
    </source>
</evidence>
<dbReference type="InterPro" id="IPR000418">
    <property type="entry name" value="Ets_dom"/>
</dbReference>
<dbReference type="Gene3D" id="1.10.10.10">
    <property type="entry name" value="Winged helix-like DNA-binding domain superfamily/Winged helix DNA-binding domain"/>
    <property type="match status" value="1"/>
</dbReference>
<feature type="domain" description="ETS" evidence="7">
    <location>
        <begin position="481"/>
        <end position="563"/>
    </location>
</feature>
<gene>
    <name evidence="12" type="primary">bma-elf-1</name>
    <name evidence="8 11" type="synonym">Bma-elf-1</name>
    <name evidence="12" type="ORF">Bm2330</name>
    <name evidence="9" type="ORF">BM_BM2330</name>
    <name evidence="8" type="ORF">BM_Bm2330</name>
</gene>
<evidence type="ECO:0000256" key="5">
    <source>
        <dbReference type="ARBA" id="ARBA00023242"/>
    </source>
</evidence>
<evidence type="ECO:0000256" key="1">
    <source>
        <dbReference type="ARBA" id="ARBA00004123"/>
    </source>
</evidence>
<evidence type="ECO:0000313" key="11">
    <source>
        <dbReference type="WBParaSite" id="Bm2330.1"/>
    </source>
</evidence>
<evidence type="ECO:0000259" key="7">
    <source>
        <dbReference type="PROSITE" id="PS50061"/>
    </source>
</evidence>
<accession>A0A4E9FCX5</accession>
<dbReference type="InterPro" id="IPR036388">
    <property type="entry name" value="WH-like_DNA-bd_sf"/>
</dbReference>
<dbReference type="OrthoDB" id="8196042at2759"/>
<dbReference type="GO" id="GO:0000981">
    <property type="term" value="F:DNA-binding transcription factor activity, RNA polymerase II-specific"/>
    <property type="evidence" value="ECO:0007669"/>
    <property type="project" value="TreeGrafter"/>
</dbReference>
<dbReference type="EMBL" id="CAAKNF010000192">
    <property type="protein sequence ID" value="VIO92608.1"/>
    <property type="molecule type" value="Genomic_DNA"/>
</dbReference>
<evidence type="ECO:0000256" key="2">
    <source>
        <dbReference type="ARBA" id="ARBA00005562"/>
    </source>
</evidence>
<keyword evidence="5 6" id="KW-0539">Nucleus</keyword>
<evidence type="ECO:0000313" key="10">
    <source>
        <dbReference type="Proteomes" id="UP000006672"/>
    </source>
</evidence>
<dbReference type="GO" id="GO:0040034">
    <property type="term" value="P:regulation of development, heterochronic"/>
    <property type="evidence" value="ECO:0007669"/>
    <property type="project" value="UniProtKB-ARBA"/>
</dbReference>
<dbReference type="OMA" id="AIATTNW"/>
<dbReference type="FunCoup" id="A0A0J9Y8H7">
    <property type="interactions" value="57"/>
</dbReference>
<evidence type="ECO:0000313" key="8">
    <source>
        <dbReference type="EMBL" id="CDQ04499.1"/>
    </source>
</evidence>